<dbReference type="InterPro" id="IPR036397">
    <property type="entry name" value="RNaseH_sf"/>
</dbReference>
<evidence type="ECO:0000259" key="7">
    <source>
        <dbReference type="PROSITE" id="PS50994"/>
    </source>
</evidence>
<evidence type="ECO:0000256" key="3">
    <source>
        <dbReference type="ARBA" id="ARBA00022722"/>
    </source>
</evidence>
<evidence type="ECO:0000256" key="4">
    <source>
        <dbReference type="ARBA" id="ARBA00022759"/>
    </source>
</evidence>
<dbReference type="GO" id="GO:0035613">
    <property type="term" value="F:RNA stem-loop binding"/>
    <property type="evidence" value="ECO:0007669"/>
    <property type="project" value="TreeGrafter"/>
</dbReference>
<dbReference type="PROSITE" id="PS50994">
    <property type="entry name" value="INTEGRASE"/>
    <property type="match status" value="1"/>
</dbReference>
<name>A0A7K7INE9_LOXCU</name>
<keyword evidence="5" id="KW-0378">Hydrolase</keyword>
<dbReference type="Proteomes" id="UP000564784">
    <property type="component" value="Unassembled WGS sequence"/>
</dbReference>
<dbReference type="SUPFAM" id="SSF53098">
    <property type="entry name" value="Ribonuclease H-like"/>
    <property type="match status" value="1"/>
</dbReference>
<reference evidence="8 9" key="1">
    <citation type="submission" date="2019-09" db="EMBL/GenBank/DDBJ databases">
        <title>Bird 10,000 Genomes (B10K) Project - Family phase.</title>
        <authorList>
            <person name="Zhang G."/>
        </authorList>
    </citation>
    <scope>NUCLEOTIDE SEQUENCE [LARGE SCALE GENOMIC DNA]</scope>
    <source>
        <strain evidence="8">OUT-0011</strain>
        <tissue evidence="8">Muscle</tissue>
    </source>
</reference>
<keyword evidence="6" id="KW-0695">RNA-directed DNA polymerase</keyword>
<dbReference type="AlphaFoldDB" id="A0A7K7INE9"/>
<feature type="domain" description="Integrase catalytic" evidence="7">
    <location>
        <begin position="1"/>
        <end position="53"/>
    </location>
</feature>
<keyword evidence="1" id="KW-0808">Transferase</keyword>
<protein>
    <submittedName>
        <fullName evidence="8">POK19 protein</fullName>
    </submittedName>
</protein>
<keyword evidence="9" id="KW-1185">Reference proteome</keyword>
<dbReference type="InterPro" id="IPR001584">
    <property type="entry name" value="Integrase_cat-core"/>
</dbReference>
<comment type="caution">
    <text evidence="8">The sequence shown here is derived from an EMBL/GenBank/DDBJ whole genome shotgun (WGS) entry which is preliminary data.</text>
</comment>
<dbReference type="EMBL" id="VZSM01002918">
    <property type="protein sequence ID" value="NWY95626.1"/>
    <property type="molecule type" value="Genomic_DNA"/>
</dbReference>
<evidence type="ECO:0000256" key="6">
    <source>
        <dbReference type="ARBA" id="ARBA00022918"/>
    </source>
</evidence>
<keyword evidence="4" id="KW-0255">Endonuclease</keyword>
<organism evidence="8 9">
    <name type="scientific">Loxia curvirostra</name>
    <name type="common">Red crossbill</name>
    <dbReference type="NCBI Taxonomy" id="64802"/>
    <lineage>
        <taxon>Eukaryota</taxon>
        <taxon>Metazoa</taxon>
        <taxon>Chordata</taxon>
        <taxon>Craniata</taxon>
        <taxon>Vertebrata</taxon>
        <taxon>Euteleostomi</taxon>
        <taxon>Archelosauria</taxon>
        <taxon>Archosauria</taxon>
        <taxon>Dinosauria</taxon>
        <taxon>Saurischia</taxon>
        <taxon>Theropoda</taxon>
        <taxon>Coelurosauria</taxon>
        <taxon>Aves</taxon>
        <taxon>Neognathae</taxon>
        <taxon>Neoaves</taxon>
        <taxon>Telluraves</taxon>
        <taxon>Australaves</taxon>
        <taxon>Passeriformes</taxon>
        <taxon>Passeroidea</taxon>
        <taxon>Fringillidae</taxon>
        <taxon>Carduelinae</taxon>
        <taxon>Loxia</taxon>
    </lineage>
</organism>
<dbReference type="PANTHER" id="PTHR41694">
    <property type="entry name" value="ENDOGENOUS RETROVIRUS GROUP K MEMBER POL PROTEIN"/>
    <property type="match status" value="1"/>
</dbReference>
<dbReference type="Gene3D" id="3.30.420.10">
    <property type="entry name" value="Ribonuclease H-like superfamily/Ribonuclease H"/>
    <property type="match status" value="1"/>
</dbReference>
<sequence length="53" mass="5575">SVLGVPQQIKTDNGPGYVSQKTKLFFAAWGIVHSTGIPHSSTGQAIVERAHGT</sequence>
<dbReference type="OrthoDB" id="9386368at2759"/>
<feature type="non-terminal residue" evidence="8">
    <location>
        <position position="1"/>
    </location>
</feature>
<proteinExistence type="predicted"/>
<accession>A0A7K7INE9</accession>
<evidence type="ECO:0000313" key="9">
    <source>
        <dbReference type="Proteomes" id="UP000564784"/>
    </source>
</evidence>
<dbReference type="GO" id="GO:0003964">
    <property type="term" value="F:RNA-directed DNA polymerase activity"/>
    <property type="evidence" value="ECO:0007669"/>
    <property type="project" value="UniProtKB-KW"/>
</dbReference>
<evidence type="ECO:0000256" key="1">
    <source>
        <dbReference type="ARBA" id="ARBA00022679"/>
    </source>
</evidence>
<keyword evidence="2" id="KW-0548">Nucleotidyltransferase</keyword>
<keyword evidence="3" id="KW-0540">Nuclease</keyword>
<gene>
    <name evidence="8" type="primary">Ervk19_2</name>
    <name evidence="8" type="ORF">LOXCUR_R15720</name>
</gene>
<dbReference type="GO" id="GO:0004519">
    <property type="term" value="F:endonuclease activity"/>
    <property type="evidence" value="ECO:0007669"/>
    <property type="project" value="UniProtKB-KW"/>
</dbReference>
<dbReference type="GO" id="GO:0016787">
    <property type="term" value="F:hydrolase activity"/>
    <property type="evidence" value="ECO:0007669"/>
    <property type="project" value="UniProtKB-KW"/>
</dbReference>
<dbReference type="GO" id="GO:0015074">
    <property type="term" value="P:DNA integration"/>
    <property type="evidence" value="ECO:0007669"/>
    <property type="project" value="InterPro"/>
</dbReference>
<evidence type="ECO:0000256" key="2">
    <source>
        <dbReference type="ARBA" id="ARBA00022695"/>
    </source>
</evidence>
<evidence type="ECO:0000313" key="8">
    <source>
        <dbReference type="EMBL" id="NWY95626.1"/>
    </source>
</evidence>
<evidence type="ECO:0000256" key="5">
    <source>
        <dbReference type="ARBA" id="ARBA00022801"/>
    </source>
</evidence>
<feature type="non-terminal residue" evidence="8">
    <location>
        <position position="53"/>
    </location>
</feature>
<dbReference type="InterPro" id="IPR012337">
    <property type="entry name" value="RNaseH-like_sf"/>
</dbReference>
<dbReference type="PANTHER" id="PTHR41694:SF3">
    <property type="entry name" value="RNA-DIRECTED DNA POLYMERASE-RELATED"/>
    <property type="match status" value="1"/>
</dbReference>